<gene>
    <name evidence="2" type="ORF">GCM10008024_14690</name>
</gene>
<evidence type="ECO:0000313" key="3">
    <source>
        <dbReference type="Proteomes" id="UP000634647"/>
    </source>
</evidence>
<name>A0AAN4ZZC8_9RHOB</name>
<reference evidence="2" key="2">
    <citation type="submission" date="2023-06" db="EMBL/GenBank/DDBJ databases">
        <authorList>
            <person name="Sun Q."/>
            <person name="Zhou Y."/>
        </authorList>
    </citation>
    <scope>NUCLEOTIDE SEQUENCE</scope>
    <source>
        <strain evidence="2">CGMCC 1.10859</strain>
    </source>
</reference>
<accession>A0AAN4ZZC8</accession>
<organism evidence="2 3">
    <name type="scientific">Allgaiera indica</name>
    <dbReference type="NCBI Taxonomy" id="765699"/>
    <lineage>
        <taxon>Bacteria</taxon>
        <taxon>Pseudomonadati</taxon>
        <taxon>Pseudomonadota</taxon>
        <taxon>Alphaproteobacteria</taxon>
        <taxon>Rhodobacterales</taxon>
        <taxon>Paracoccaceae</taxon>
        <taxon>Allgaiera</taxon>
    </lineage>
</organism>
<feature type="region of interest" description="Disordered" evidence="1">
    <location>
        <begin position="64"/>
        <end position="84"/>
    </location>
</feature>
<sequence>MSTRPGFCARAGNLRPHPVSWLPSVGPSDELLLGTGECPDVRGVQFEGGDVYRQVDLDPRLAQPDKGAVQSEVGGPAVGQVEGV</sequence>
<comment type="caution">
    <text evidence="2">The sequence shown here is derived from an EMBL/GenBank/DDBJ whole genome shotgun (WGS) entry which is preliminary data.</text>
</comment>
<reference evidence="2" key="1">
    <citation type="journal article" date="2014" name="Int. J. Syst. Evol. Microbiol.">
        <title>Complete genome sequence of Corynebacterium casei LMG S-19264T (=DSM 44701T), isolated from a smear-ripened cheese.</title>
        <authorList>
            <consortium name="US DOE Joint Genome Institute (JGI-PGF)"/>
            <person name="Walter F."/>
            <person name="Albersmeier A."/>
            <person name="Kalinowski J."/>
            <person name="Ruckert C."/>
        </authorList>
    </citation>
    <scope>NUCLEOTIDE SEQUENCE</scope>
    <source>
        <strain evidence="2">CGMCC 1.10859</strain>
    </source>
</reference>
<dbReference type="AlphaFoldDB" id="A0AAN4ZZC8"/>
<protein>
    <submittedName>
        <fullName evidence="2">Uncharacterized protein</fullName>
    </submittedName>
</protein>
<dbReference type="EMBL" id="BNAB01000005">
    <property type="protein sequence ID" value="GHE00962.1"/>
    <property type="molecule type" value="Genomic_DNA"/>
</dbReference>
<proteinExistence type="predicted"/>
<dbReference type="Proteomes" id="UP000634647">
    <property type="component" value="Unassembled WGS sequence"/>
</dbReference>
<evidence type="ECO:0000256" key="1">
    <source>
        <dbReference type="SAM" id="MobiDB-lite"/>
    </source>
</evidence>
<evidence type="ECO:0000313" key="2">
    <source>
        <dbReference type="EMBL" id="GHE00962.1"/>
    </source>
</evidence>